<reference evidence="6" key="1">
    <citation type="journal article" date="2011" name="Genome Res.">
        <title>Phylogeny-wide analysis of social amoeba genomes highlights ancient origins for complex intercellular communication.</title>
        <authorList>
            <person name="Heidel A.J."/>
            <person name="Lawal H.M."/>
            <person name="Felder M."/>
            <person name="Schilde C."/>
            <person name="Helps N.R."/>
            <person name="Tunggal B."/>
            <person name="Rivero F."/>
            <person name="John U."/>
            <person name="Schleicher M."/>
            <person name="Eichinger L."/>
            <person name="Platzer M."/>
            <person name="Noegel A.A."/>
            <person name="Schaap P."/>
            <person name="Gloeckner G."/>
        </authorList>
    </citation>
    <scope>NUCLEOTIDE SEQUENCE [LARGE SCALE GENOMIC DNA]</scope>
    <source>
        <strain evidence="6">SH3</strain>
    </source>
</reference>
<evidence type="ECO:0000313" key="5">
    <source>
        <dbReference type="EMBL" id="EGG24096.1"/>
    </source>
</evidence>
<evidence type="ECO:0000259" key="4">
    <source>
        <dbReference type="Pfam" id="PF00171"/>
    </source>
</evidence>
<keyword evidence="1 3" id="KW-0560">Oxidoreductase</keyword>
<dbReference type="AlphaFoldDB" id="F4PKH2"/>
<name>F4PKH2_CACFS</name>
<dbReference type="InterPro" id="IPR029510">
    <property type="entry name" value="Ald_DH_CS_GLU"/>
</dbReference>
<dbReference type="GO" id="GO:0016620">
    <property type="term" value="F:oxidoreductase activity, acting on the aldehyde or oxo group of donors, NAD or NADP as acceptor"/>
    <property type="evidence" value="ECO:0007669"/>
    <property type="project" value="InterPro"/>
</dbReference>
<evidence type="ECO:0000256" key="1">
    <source>
        <dbReference type="ARBA" id="ARBA00023002"/>
    </source>
</evidence>
<dbReference type="OrthoDB" id="310895at2759"/>
<dbReference type="InterPro" id="IPR016163">
    <property type="entry name" value="Ald_DH_C"/>
</dbReference>
<dbReference type="PROSITE" id="PS00687">
    <property type="entry name" value="ALDEHYDE_DEHYDR_GLU"/>
    <property type="match status" value="1"/>
</dbReference>
<dbReference type="SUPFAM" id="SSF53720">
    <property type="entry name" value="ALDH-like"/>
    <property type="match status" value="1"/>
</dbReference>
<dbReference type="OMA" id="FPEGCFQ"/>
<proteinExistence type="inferred from homology"/>
<evidence type="ECO:0000256" key="2">
    <source>
        <dbReference type="PROSITE-ProRule" id="PRU10007"/>
    </source>
</evidence>
<keyword evidence="6" id="KW-1185">Reference proteome</keyword>
<dbReference type="KEGG" id="dfa:DFA_06235"/>
<evidence type="ECO:0000256" key="3">
    <source>
        <dbReference type="RuleBase" id="RU003345"/>
    </source>
</evidence>
<dbReference type="EMBL" id="GL883007">
    <property type="protein sequence ID" value="EGG24096.1"/>
    <property type="molecule type" value="Genomic_DNA"/>
</dbReference>
<dbReference type="Proteomes" id="UP000007797">
    <property type="component" value="Unassembled WGS sequence"/>
</dbReference>
<dbReference type="InterPro" id="IPR016161">
    <property type="entry name" value="Ald_DH/histidinol_DH"/>
</dbReference>
<comment type="similarity">
    <text evidence="3">Belongs to the aldehyde dehydrogenase family.</text>
</comment>
<dbReference type="RefSeq" id="XP_004361947.1">
    <property type="nucleotide sequence ID" value="XM_004361890.1"/>
</dbReference>
<evidence type="ECO:0000313" key="6">
    <source>
        <dbReference type="Proteomes" id="UP000007797"/>
    </source>
</evidence>
<organism evidence="5 6">
    <name type="scientific">Cavenderia fasciculata</name>
    <name type="common">Slime mold</name>
    <name type="synonym">Dictyostelium fasciculatum</name>
    <dbReference type="NCBI Taxonomy" id="261658"/>
    <lineage>
        <taxon>Eukaryota</taxon>
        <taxon>Amoebozoa</taxon>
        <taxon>Evosea</taxon>
        <taxon>Eumycetozoa</taxon>
        <taxon>Dictyostelia</taxon>
        <taxon>Acytosteliales</taxon>
        <taxon>Cavenderiaceae</taxon>
        <taxon>Cavenderia</taxon>
    </lineage>
</organism>
<gene>
    <name evidence="5" type="ORF">DFA_06235</name>
</gene>
<protein>
    <submittedName>
        <fullName evidence="5">Aldehyde dehydrogenase</fullName>
    </submittedName>
</protein>
<dbReference type="InterPro" id="IPR015590">
    <property type="entry name" value="Aldehyde_DH_dom"/>
</dbReference>
<dbReference type="PANTHER" id="PTHR11699">
    <property type="entry name" value="ALDEHYDE DEHYDROGENASE-RELATED"/>
    <property type="match status" value="1"/>
</dbReference>
<dbReference type="InterPro" id="IPR016162">
    <property type="entry name" value="Ald_DH_N"/>
</dbReference>
<feature type="domain" description="Aldehyde dehydrogenase" evidence="4">
    <location>
        <begin position="44"/>
        <end position="492"/>
    </location>
</feature>
<dbReference type="STRING" id="1054147.F4PKH2"/>
<dbReference type="Gene3D" id="3.40.309.10">
    <property type="entry name" value="Aldehyde Dehydrogenase, Chain A, domain 2"/>
    <property type="match status" value="1"/>
</dbReference>
<accession>F4PKH2</accession>
<dbReference type="Pfam" id="PF00171">
    <property type="entry name" value="Aldedh"/>
    <property type="match status" value="1"/>
</dbReference>
<dbReference type="GeneID" id="14876145"/>
<feature type="active site" evidence="2">
    <location>
        <position position="268"/>
    </location>
</feature>
<dbReference type="Gene3D" id="3.40.605.10">
    <property type="entry name" value="Aldehyde Dehydrogenase, Chain A, domain 1"/>
    <property type="match status" value="1"/>
</dbReference>
<dbReference type="FunFam" id="3.40.309.10:FF:000009">
    <property type="entry name" value="Aldehyde dehydrogenase A"/>
    <property type="match status" value="1"/>
</dbReference>
<sequence length="537" mass="59085">MNNLIRQSIKVSNKTVTGLRCFSTGFTKFTETPMGVFADQLFLQPVNPATERPIKDIKIDTRATLTQKFERAYLYKKEWKYVSQTEKANMIIKFRDLLVEKVESLANDLTEETGKPITQSKNEIKAVVDRINFFLYNFSSCLAERSVRTTDNFRESLSYEPLGVVGNISAWNYPFFIGLNTIIPALLTGNTVLYKPSEFASITGVNIMNLLYEAGVPESAFQIVLGKSVIGQSMLSLPLDGLFFTGSYNTGKHIAETLGGRMIKTQLELGGKDAAYVHKNVDIKAAARSLADGAMYNTGQSCCSVERIYVDKEIYAEFVVRLTDEVAELQMGIDPKSASTYFGPLTRGPAQIEHMLRLVSDAVVRGAQIALGGGQVKGTPGYFFSPTIIVDVDHSMAVTKEEIFGPMVTVQPVSGPQEAAELMNDTPYGLTGSVYTNDASVADFICDQSNTGTVYWNACDRVSPYLPWSGRGHSGIGSTLGVEGIFSFLKPKARHYISDKPGAFGEPSNSNIVPTQPISKENISQFIEESYETNKKN</sequence>